<feature type="transmembrane region" description="Helical" evidence="7">
    <location>
        <begin position="174"/>
        <end position="196"/>
    </location>
</feature>
<keyword evidence="5 7" id="KW-1133">Transmembrane helix</keyword>
<dbReference type="InterPro" id="IPR045621">
    <property type="entry name" value="BPD_transp_1_N"/>
</dbReference>
<proteinExistence type="inferred from homology"/>
<dbReference type="PROSITE" id="PS50928">
    <property type="entry name" value="ABC_TM1"/>
    <property type="match status" value="1"/>
</dbReference>
<evidence type="ECO:0000256" key="6">
    <source>
        <dbReference type="ARBA" id="ARBA00023136"/>
    </source>
</evidence>
<dbReference type="PANTHER" id="PTHR43163">
    <property type="entry name" value="DIPEPTIDE TRANSPORT SYSTEM PERMEASE PROTEIN DPPB-RELATED"/>
    <property type="match status" value="1"/>
</dbReference>
<evidence type="ECO:0000256" key="3">
    <source>
        <dbReference type="ARBA" id="ARBA00022475"/>
    </source>
</evidence>
<dbReference type="PANTHER" id="PTHR43163:SF6">
    <property type="entry name" value="DIPEPTIDE TRANSPORT SYSTEM PERMEASE PROTEIN DPPB-RELATED"/>
    <property type="match status" value="1"/>
</dbReference>
<dbReference type="CDD" id="cd06261">
    <property type="entry name" value="TM_PBP2"/>
    <property type="match status" value="1"/>
</dbReference>
<evidence type="ECO:0000313" key="9">
    <source>
        <dbReference type="EMBL" id="SEO11684.1"/>
    </source>
</evidence>
<keyword evidence="3" id="KW-1003">Cell membrane</keyword>
<dbReference type="Gene3D" id="1.10.3720.10">
    <property type="entry name" value="MetI-like"/>
    <property type="match status" value="1"/>
</dbReference>
<gene>
    <name evidence="9" type="ORF">SAMN04488134_10411</name>
</gene>
<comment type="subcellular location">
    <subcellularLocation>
        <location evidence="1 7">Cell membrane</location>
        <topology evidence="1 7">Multi-pass membrane protein</topology>
    </subcellularLocation>
</comment>
<dbReference type="Proteomes" id="UP000199300">
    <property type="component" value="Unassembled WGS sequence"/>
</dbReference>
<comment type="similarity">
    <text evidence="7">Belongs to the binding-protein-dependent transport system permease family.</text>
</comment>
<protein>
    <submittedName>
        <fullName evidence="9">Peptide/nickel transport system permease protein</fullName>
    </submittedName>
</protein>
<name>A0A1H8M2Q3_9BACI</name>
<dbReference type="EMBL" id="FODJ01000004">
    <property type="protein sequence ID" value="SEO11684.1"/>
    <property type="molecule type" value="Genomic_DNA"/>
</dbReference>
<evidence type="ECO:0000256" key="5">
    <source>
        <dbReference type="ARBA" id="ARBA00022989"/>
    </source>
</evidence>
<feature type="transmembrane region" description="Helical" evidence="7">
    <location>
        <begin position="132"/>
        <end position="154"/>
    </location>
</feature>
<feature type="transmembrane region" description="Helical" evidence="7">
    <location>
        <begin position="9"/>
        <end position="29"/>
    </location>
</feature>
<evidence type="ECO:0000256" key="2">
    <source>
        <dbReference type="ARBA" id="ARBA00022448"/>
    </source>
</evidence>
<dbReference type="Pfam" id="PF19300">
    <property type="entry name" value="BPD_transp_1_N"/>
    <property type="match status" value="1"/>
</dbReference>
<feature type="transmembrane region" description="Helical" evidence="7">
    <location>
        <begin position="281"/>
        <end position="307"/>
    </location>
</feature>
<keyword evidence="6 7" id="KW-0472">Membrane</keyword>
<dbReference type="GO" id="GO:0071916">
    <property type="term" value="F:dipeptide transmembrane transporter activity"/>
    <property type="evidence" value="ECO:0007669"/>
    <property type="project" value="TreeGrafter"/>
</dbReference>
<dbReference type="STRING" id="872970.SAMN04488134_10411"/>
<dbReference type="AlphaFoldDB" id="A0A1H8M2Q3"/>
<evidence type="ECO:0000256" key="7">
    <source>
        <dbReference type="RuleBase" id="RU363032"/>
    </source>
</evidence>
<dbReference type="GO" id="GO:0005886">
    <property type="term" value="C:plasma membrane"/>
    <property type="evidence" value="ECO:0007669"/>
    <property type="project" value="UniProtKB-SubCell"/>
</dbReference>
<sequence length="317" mass="34410">MLTYTLKRLLATLPVLFVVSVAIFLIIHITPGSPAATILGMEATSAQIEAFNEEMGYNRPLIEQYTSWVSGIVQGDFGDSLFMNQTVLGAVSQHIGPTLSLALLSQLIAIVLAIPLGILAAHKRGTILDTMLMSFSLFGMAVPNFLLALILMLILGVNLGWLPVAGYAPLSSGLINHLTTLLLPALSLGAIQAALITRMTRSAMLDVLSLHYMRAARSKGLKERTLLIKHAFRNAFLPILTVIGQTFGTLVTGAVVIETIFNIPGLGQLIINSIVRRDYVVIQGVVLIVTLIYLFINLVIDLLYGVVDPRVRLDRKE</sequence>
<evidence type="ECO:0000259" key="8">
    <source>
        <dbReference type="PROSITE" id="PS50928"/>
    </source>
</evidence>
<reference evidence="9 10" key="1">
    <citation type="submission" date="2016-10" db="EMBL/GenBank/DDBJ databases">
        <authorList>
            <person name="de Groot N.N."/>
        </authorList>
    </citation>
    <scope>NUCLEOTIDE SEQUENCE [LARGE SCALE GENOMIC DNA]</scope>
    <source>
        <strain evidence="9 10">CGMCC 1.10434</strain>
    </source>
</reference>
<dbReference type="InterPro" id="IPR000515">
    <property type="entry name" value="MetI-like"/>
</dbReference>
<dbReference type="InterPro" id="IPR035906">
    <property type="entry name" value="MetI-like_sf"/>
</dbReference>
<feature type="domain" description="ABC transmembrane type-1" evidence="8">
    <location>
        <begin position="95"/>
        <end position="304"/>
    </location>
</feature>
<feature type="transmembrane region" description="Helical" evidence="7">
    <location>
        <begin position="235"/>
        <end position="261"/>
    </location>
</feature>
<evidence type="ECO:0000256" key="1">
    <source>
        <dbReference type="ARBA" id="ARBA00004651"/>
    </source>
</evidence>
<accession>A0A1H8M2Q3</accession>
<dbReference type="RefSeq" id="WP_091496327.1">
    <property type="nucleotide sequence ID" value="NZ_FODJ01000004.1"/>
</dbReference>
<feature type="transmembrane region" description="Helical" evidence="7">
    <location>
        <begin position="99"/>
        <end position="120"/>
    </location>
</feature>
<dbReference type="SUPFAM" id="SSF161098">
    <property type="entry name" value="MetI-like"/>
    <property type="match status" value="1"/>
</dbReference>
<dbReference type="OrthoDB" id="9773683at2"/>
<dbReference type="Pfam" id="PF00528">
    <property type="entry name" value="BPD_transp_1"/>
    <property type="match status" value="1"/>
</dbReference>
<evidence type="ECO:0000313" key="10">
    <source>
        <dbReference type="Proteomes" id="UP000199300"/>
    </source>
</evidence>
<evidence type="ECO:0000256" key="4">
    <source>
        <dbReference type="ARBA" id="ARBA00022692"/>
    </source>
</evidence>
<keyword evidence="4 7" id="KW-0812">Transmembrane</keyword>
<keyword evidence="2 7" id="KW-0813">Transport</keyword>
<organism evidence="9 10">
    <name type="scientific">Amphibacillus marinus</name>
    <dbReference type="NCBI Taxonomy" id="872970"/>
    <lineage>
        <taxon>Bacteria</taxon>
        <taxon>Bacillati</taxon>
        <taxon>Bacillota</taxon>
        <taxon>Bacilli</taxon>
        <taxon>Bacillales</taxon>
        <taxon>Bacillaceae</taxon>
        <taxon>Amphibacillus</taxon>
    </lineage>
</organism>
<keyword evidence="10" id="KW-1185">Reference proteome</keyword>